<name>A0A2X0XKX0_9BACI</name>
<dbReference type="SMART" id="SM00448">
    <property type="entry name" value="REC"/>
    <property type="match status" value="1"/>
</dbReference>
<reference evidence="11 12" key="1">
    <citation type="submission" date="2018-06" db="EMBL/GenBank/DDBJ databases">
        <authorList>
            <consortium name="Pathogen Informatics"/>
            <person name="Doyle S."/>
        </authorList>
    </citation>
    <scope>NUCLEOTIDE SEQUENCE [LARGE SCALE GENOMIC DNA]</scope>
    <source>
        <strain evidence="11 12">NCTC7582</strain>
    </source>
</reference>
<keyword evidence="2 7" id="KW-0597">Phosphoprotein</keyword>
<dbReference type="PANTHER" id="PTHR48111">
    <property type="entry name" value="REGULATOR OF RPOS"/>
    <property type="match status" value="1"/>
</dbReference>
<evidence type="ECO:0000256" key="8">
    <source>
        <dbReference type="PROSITE-ProRule" id="PRU01091"/>
    </source>
</evidence>
<evidence type="ECO:0000256" key="1">
    <source>
        <dbReference type="ARBA" id="ARBA00004496"/>
    </source>
</evidence>
<dbReference type="InterPro" id="IPR036388">
    <property type="entry name" value="WH-like_DNA-bd_sf"/>
</dbReference>
<evidence type="ECO:0000259" key="9">
    <source>
        <dbReference type="PROSITE" id="PS50110"/>
    </source>
</evidence>
<dbReference type="InterPro" id="IPR001789">
    <property type="entry name" value="Sig_transdc_resp-reg_receiver"/>
</dbReference>
<dbReference type="SUPFAM" id="SSF46894">
    <property type="entry name" value="C-terminal effector domain of the bipartite response regulators"/>
    <property type="match status" value="1"/>
</dbReference>
<keyword evidence="4" id="KW-0805">Transcription regulation</keyword>
<gene>
    <name evidence="11" type="primary">yehT_2</name>
    <name evidence="11" type="ORF">NCTC7582_01730</name>
</gene>
<dbReference type="SMART" id="SM00862">
    <property type="entry name" value="Trans_reg_C"/>
    <property type="match status" value="1"/>
</dbReference>
<feature type="DNA-binding region" description="OmpR/PhoB-type" evidence="8">
    <location>
        <begin position="135"/>
        <end position="235"/>
    </location>
</feature>
<keyword evidence="5 8" id="KW-0238">DNA-binding</keyword>
<dbReference type="SUPFAM" id="SSF52172">
    <property type="entry name" value="CheY-like"/>
    <property type="match status" value="1"/>
</dbReference>
<dbReference type="GO" id="GO:0032993">
    <property type="term" value="C:protein-DNA complex"/>
    <property type="evidence" value="ECO:0007669"/>
    <property type="project" value="TreeGrafter"/>
</dbReference>
<evidence type="ECO:0000256" key="2">
    <source>
        <dbReference type="ARBA" id="ARBA00022553"/>
    </source>
</evidence>
<keyword evidence="3" id="KW-0902">Two-component regulatory system</keyword>
<proteinExistence type="predicted"/>
<dbReference type="GO" id="GO:0000156">
    <property type="term" value="F:phosphorelay response regulator activity"/>
    <property type="evidence" value="ECO:0007669"/>
    <property type="project" value="TreeGrafter"/>
</dbReference>
<feature type="domain" description="Response regulatory" evidence="9">
    <location>
        <begin position="3"/>
        <end position="117"/>
    </location>
</feature>
<evidence type="ECO:0000256" key="7">
    <source>
        <dbReference type="PROSITE-ProRule" id="PRU00169"/>
    </source>
</evidence>
<dbReference type="GO" id="GO:0005829">
    <property type="term" value="C:cytosol"/>
    <property type="evidence" value="ECO:0007669"/>
    <property type="project" value="TreeGrafter"/>
</dbReference>
<dbReference type="GO" id="GO:0000976">
    <property type="term" value="F:transcription cis-regulatory region binding"/>
    <property type="evidence" value="ECO:0007669"/>
    <property type="project" value="TreeGrafter"/>
</dbReference>
<evidence type="ECO:0000256" key="4">
    <source>
        <dbReference type="ARBA" id="ARBA00023015"/>
    </source>
</evidence>
<dbReference type="PANTHER" id="PTHR48111:SF69">
    <property type="entry name" value="RESPONSE REGULATOR RECEIVER"/>
    <property type="match status" value="1"/>
</dbReference>
<dbReference type="CDD" id="cd00383">
    <property type="entry name" value="trans_reg_C"/>
    <property type="match status" value="1"/>
</dbReference>
<dbReference type="EMBL" id="UAQE01000001">
    <property type="protein sequence ID" value="SPT98536.1"/>
    <property type="molecule type" value="Genomic_DNA"/>
</dbReference>
<evidence type="ECO:0000259" key="10">
    <source>
        <dbReference type="PROSITE" id="PS51755"/>
    </source>
</evidence>
<dbReference type="InterPro" id="IPR001867">
    <property type="entry name" value="OmpR/PhoB-type_DNA-bd"/>
</dbReference>
<dbReference type="Proteomes" id="UP000251431">
    <property type="component" value="Unassembled WGS sequence"/>
</dbReference>
<dbReference type="Gene3D" id="1.10.10.10">
    <property type="entry name" value="Winged helix-like DNA-binding domain superfamily/Winged helix DNA-binding domain"/>
    <property type="match status" value="1"/>
</dbReference>
<dbReference type="Gene3D" id="3.40.50.2300">
    <property type="match status" value="1"/>
</dbReference>
<evidence type="ECO:0000313" key="11">
    <source>
        <dbReference type="EMBL" id="SPT98536.1"/>
    </source>
</evidence>
<dbReference type="Pfam" id="PF00486">
    <property type="entry name" value="Trans_reg_C"/>
    <property type="match status" value="1"/>
</dbReference>
<dbReference type="AlphaFoldDB" id="A0A2X0XKX0"/>
<sequence length="237" mass="27076">MLKAVIIDDEILAIRLLESMLKASGSIEIIGTFQNPKDGLVNIDMLKPDILFLDIEMTEMTGLEFASKIEDVSSYIDIVFVTAYENYALEAFNVQAVDYILKPIDHNRLLKTIERLLERRQHKKLMQPIEHTSVNEGIKIIHTLHFHIHSGKVSIGDTVLTLSTKEFQILFFLAQHCNQAFPAAELYRLIWDEDSFGQTQALRVHISNLRKKLETIPGHTAKIVMVRGSGYQLVFQE</sequence>
<dbReference type="InterPro" id="IPR039420">
    <property type="entry name" value="WalR-like"/>
</dbReference>
<evidence type="ECO:0000256" key="5">
    <source>
        <dbReference type="ARBA" id="ARBA00023125"/>
    </source>
</evidence>
<comment type="subcellular location">
    <subcellularLocation>
        <location evidence="1">Cytoplasm</location>
    </subcellularLocation>
</comment>
<accession>A0A2X0XKX0</accession>
<evidence type="ECO:0000256" key="6">
    <source>
        <dbReference type="ARBA" id="ARBA00023163"/>
    </source>
</evidence>
<evidence type="ECO:0000313" key="12">
    <source>
        <dbReference type="Proteomes" id="UP000251431"/>
    </source>
</evidence>
<dbReference type="PROSITE" id="PS50110">
    <property type="entry name" value="RESPONSE_REGULATORY"/>
    <property type="match status" value="1"/>
</dbReference>
<dbReference type="InterPro" id="IPR016032">
    <property type="entry name" value="Sig_transdc_resp-reg_C-effctor"/>
</dbReference>
<keyword evidence="6" id="KW-0804">Transcription</keyword>
<feature type="modified residue" description="4-aspartylphosphate" evidence="7">
    <location>
        <position position="54"/>
    </location>
</feature>
<dbReference type="RefSeq" id="WP_112117042.1">
    <property type="nucleotide sequence ID" value="NZ_JARTHO010000017.1"/>
</dbReference>
<evidence type="ECO:0000256" key="3">
    <source>
        <dbReference type="ARBA" id="ARBA00023012"/>
    </source>
</evidence>
<feature type="domain" description="OmpR/PhoB-type" evidence="10">
    <location>
        <begin position="135"/>
        <end position="235"/>
    </location>
</feature>
<dbReference type="InterPro" id="IPR011006">
    <property type="entry name" value="CheY-like_superfamily"/>
</dbReference>
<organism evidence="11 12">
    <name type="scientific">Lysinibacillus capsici</name>
    <dbReference type="NCBI Taxonomy" id="2115968"/>
    <lineage>
        <taxon>Bacteria</taxon>
        <taxon>Bacillati</taxon>
        <taxon>Bacillota</taxon>
        <taxon>Bacilli</taxon>
        <taxon>Bacillales</taxon>
        <taxon>Bacillaceae</taxon>
        <taxon>Lysinibacillus</taxon>
    </lineage>
</organism>
<dbReference type="Pfam" id="PF00072">
    <property type="entry name" value="Response_reg"/>
    <property type="match status" value="1"/>
</dbReference>
<dbReference type="PROSITE" id="PS51755">
    <property type="entry name" value="OMPR_PHOB"/>
    <property type="match status" value="1"/>
</dbReference>
<dbReference type="GO" id="GO:0006355">
    <property type="term" value="P:regulation of DNA-templated transcription"/>
    <property type="evidence" value="ECO:0007669"/>
    <property type="project" value="InterPro"/>
</dbReference>
<protein>
    <submittedName>
        <fullName evidence="11">Response regulator receiver and SARP domain-containing protein</fullName>
    </submittedName>
</protein>